<dbReference type="PROSITE" id="PS50977">
    <property type="entry name" value="HTH_TETR_2"/>
    <property type="match status" value="1"/>
</dbReference>
<evidence type="ECO:0000313" key="6">
    <source>
        <dbReference type="EMBL" id="MBD3920725.1"/>
    </source>
</evidence>
<sequence length="200" mass="23316">MNDTAYRIQQTALKLFTDYGFEGTSLSDIAKEVGIKTPSIYAHYSSKEQLFLRLVEDVIVEEREKWMTHTDSLRTEPTEQLNAKRQLRRLFDFYTDFAGMSIGQAFLKRVMLAPPRGLEERLRQHILQYEEKITDDLHKLLRAVSEETGAPPVDLNRQVAVIYALIDGLLVEVQLYDAKTHRQRVEAVWEWLWNGIMRGD</sequence>
<dbReference type="Gene3D" id="1.10.357.10">
    <property type="entry name" value="Tetracycline Repressor, domain 2"/>
    <property type="match status" value="1"/>
</dbReference>
<dbReference type="EMBL" id="JACXZA010000004">
    <property type="protein sequence ID" value="MBD3920725.1"/>
    <property type="molecule type" value="Genomic_DNA"/>
</dbReference>
<name>A0ABR8MYP8_9BACL</name>
<organism evidence="6 7">
    <name type="scientific">Paenibacillus terricola</name>
    <dbReference type="NCBI Taxonomy" id="2763503"/>
    <lineage>
        <taxon>Bacteria</taxon>
        <taxon>Bacillati</taxon>
        <taxon>Bacillota</taxon>
        <taxon>Bacilli</taxon>
        <taxon>Bacillales</taxon>
        <taxon>Paenibacillaceae</taxon>
        <taxon>Paenibacillus</taxon>
    </lineage>
</organism>
<keyword evidence="2 4" id="KW-0238">DNA-binding</keyword>
<dbReference type="Gene3D" id="1.10.10.60">
    <property type="entry name" value="Homeodomain-like"/>
    <property type="match status" value="1"/>
</dbReference>
<protein>
    <submittedName>
        <fullName evidence="6">TetR/AcrR family transcriptional regulator</fullName>
    </submittedName>
</protein>
<dbReference type="InterPro" id="IPR036271">
    <property type="entry name" value="Tet_transcr_reg_TetR-rel_C_sf"/>
</dbReference>
<dbReference type="PRINTS" id="PR00455">
    <property type="entry name" value="HTHTETR"/>
</dbReference>
<comment type="caution">
    <text evidence="6">The sequence shown here is derived from an EMBL/GenBank/DDBJ whole genome shotgun (WGS) entry which is preliminary data.</text>
</comment>
<keyword evidence="3" id="KW-0804">Transcription</keyword>
<feature type="domain" description="HTH tetR-type" evidence="5">
    <location>
        <begin position="2"/>
        <end position="62"/>
    </location>
</feature>
<dbReference type="RefSeq" id="WP_191204999.1">
    <property type="nucleotide sequence ID" value="NZ_JACXZA010000004.1"/>
</dbReference>
<dbReference type="PANTHER" id="PTHR30055">
    <property type="entry name" value="HTH-TYPE TRANSCRIPTIONAL REGULATOR RUTR"/>
    <property type="match status" value="1"/>
</dbReference>
<evidence type="ECO:0000256" key="3">
    <source>
        <dbReference type="ARBA" id="ARBA00023163"/>
    </source>
</evidence>
<dbReference type="InterPro" id="IPR009057">
    <property type="entry name" value="Homeodomain-like_sf"/>
</dbReference>
<dbReference type="InterPro" id="IPR001647">
    <property type="entry name" value="HTH_TetR"/>
</dbReference>
<dbReference type="Pfam" id="PF00440">
    <property type="entry name" value="TetR_N"/>
    <property type="match status" value="1"/>
</dbReference>
<evidence type="ECO:0000256" key="4">
    <source>
        <dbReference type="PROSITE-ProRule" id="PRU00335"/>
    </source>
</evidence>
<evidence type="ECO:0000259" key="5">
    <source>
        <dbReference type="PROSITE" id="PS50977"/>
    </source>
</evidence>
<evidence type="ECO:0000256" key="1">
    <source>
        <dbReference type="ARBA" id="ARBA00023015"/>
    </source>
</evidence>
<dbReference type="SUPFAM" id="SSF48498">
    <property type="entry name" value="Tetracyclin repressor-like, C-terminal domain"/>
    <property type="match status" value="1"/>
</dbReference>
<feature type="DNA-binding region" description="H-T-H motif" evidence="4">
    <location>
        <begin position="25"/>
        <end position="44"/>
    </location>
</feature>
<gene>
    <name evidence="6" type="ORF">H8B09_18310</name>
</gene>
<dbReference type="InterPro" id="IPR050109">
    <property type="entry name" value="HTH-type_TetR-like_transc_reg"/>
</dbReference>
<proteinExistence type="predicted"/>
<keyword evidence="1" id="KW-0805">Transcription regulation</keyword>
<reference evidence="6 7" key="1">
    <citation type="submission" date="2020-09" db="EMBL/GenBank/DDBJ databases">
        <title>Paenibacillus sp. strain PR3 16S rRNA gene Genome sequencing and assembly.</title>
        <authorList>
            <person name="Kim J."/>
        </authorList>
    </citation>
    <scope>NUCLEOTIDE SEQUENCE [LARGE SCALE GENOMIC DNA]</scope>
    <source>
        <strain evidence="6 7">PR3</strain>
    </source>
</reference>
<dbReference type="SUPFAM" id="SSF46689">
    <property type="entry name" value="Homeodomain-like"/>
    <property type="match status" value="1"/>
</dbReference>
<dbReference type="PANTHER" id="PTHR30055:SF238">
    <property type="entry name" value="MYCOFACTOCIN BIOSYNTHESIS TRANSCRIPTIONAL REGULATOR MFTR-RELATED"/>
    <property type="match status" value="1"/>
</dbReference>
<accession>A0ABR8MYP8</accession>
<keyword evidence="7" id="KW-1185">Reference proteome</keyword>
<evidence type="ECO:0000256" key="2">
    <source>
        <dbReference type="ARBA" id="ARBA00023125"/>
    </source>
</evidence>
<dbReference type="Proteomes" id="UP000609346">
    <property type="component" value="Unassembled WGS sequence"/>
</dbReference>
<evidence type="ECO:0000313" key="7">
    <source>
        <dbReference type="Proteomes" id="UP000609346"/>
    </source>
</evidence>